<feature type="domain" description="AAA" evidence="1">
    <location>
        <begin position="19"/>
        <end position="132"/>
    </location>
</feature>
<dbReference type="Pfam" id="PF13635">
    <property type="entry name" value="DUF4143"/>
    <property type="match status" value="1"/>
</dbReference>
<dbReference type="PANTHER" id="PTHR43566:SF1">
    <property type="entry name" value="AAA+ ATPASE DOMAIN-CONTAINING PROTEIN"/>
    <property type="match status" value="1"/>
</dbReference>
<feature type="domain" description="DUF4143" evidence="2">
    <location>
        <begin position="173"/>
        <end position="324"/>
    </location>
</feature>
<dbReference type="KEGG" id="elut:CKA38_07525"/>
<evidence type="ECO:0000259" key="2">
    <source>
        <dbReference type="Pfam" id="PF13635"/>
    </source>
</evidence>
<dbReference type="InterPro" id="IPR027417">
    <property type="entry name" value="P-loop_NTPase"/>
</dbReference>
<evidence type="ECO:0000313" key="4">
    <source>
        <dbReference type="Proteomes" id="UP000244896"/>
    </source>
</evidence>
<name>A0A2U8E2V2_9BACT</name>
<accession>A0A2U8E2V2</accession>
<protein>
    <submittedName>
        <fullName evidence="3">ATPase</fullName>
    </submittedName>
</protein>
<reference evidence="3 4" key="1">
    <citation type="journal article" date="2018" name="Syst. Appl. Microbiol.">
        <title>Ereboglobus luteus gen. nov. sp. nov. from cockroach guts, and new insights into the oxygen relationship of the genera Opitutus and Didymococcus (Verrucomicrobia: Opitutaceae).</title>
        <authorList>
            <person name="Tegtmeier D."/>
            <person name="Belitz A."/>
            <person name="Radek R."/>
            <person name="Heimerl T."/>
            <person name="Brune A."/>
        </authorList>
    </citation>
    <scope>NUCLEOTIDE SEQUENCE [LARGE SCALE GENOMIC DNA]</scope>
    <source>
        <strain evidence="3 4">Ho45</strain>
    </source>
</reference>
<keyword evidence="4" id="KW-1185">Reference proteome</keyword>
<evidence type="ECO:0000259" key="1">
    <source>
        <dbReference type="Pfam" id="PF13173"/>
    </source>
</evidence>
<dbReference type="EMBL" id="CP023004">
    <property type="protein sequence ID" value="AWI09106.1"/>
    <property type="molecule type" value="Genomic_DNA"/>
</dbReference>
<dbReference type="InterPro" id="IPR041682">
    <property type="entry name" value="AAA_14"/>
</dbReference>
<dbReference type="PANTHER" id="PTHR43566">
    <property type="entry name" value="CONSERVED PROTEIN"/>
    <property type="match status" value="1"/>
</dbReference>
<dbReference type="SUPFAM" id="SSF52540">
    <property type="entry name" value="P-loop containing nucleoside triphosphate hydrolases"/>
    <property type="match status" value="1"/>
</dbReference>
<dbReference type="RefSeq" id="WP_108824919.1">
    <property type="nucleotide sequence ID" value="NZ_CP023004.1"/>
</dbReference>
<dbReference type="OrthoDB" id="128089at2"/>
<evidence type="ECO:0000313" key="3">
    <source>
        <dbReference type="EMBL" id="AWI09106.1"/>
    </source>
</evidence>
<gene>
    <name evidence="3" type="ORF">CKA38_07525</name>
</gene>
<proteinExistence type="predicted"/>
<dbReference type="Proteomes" id="UP000244896">
    <property type="component" value="Chromosome"/>
</dbReference>
<dbReference type="Pfam" id="PF13173">
    <property type="entry name" value="AAA_14"/>
    <property type="match status" value="1"/>
</dbReference>
<dbReference type="AlphaFoldDB" id="A0A2U8E2V2"/>
<dbReference type="InterPro" id="IPR025420">
    <property type="entry name" value="DUF4143"/>
</dbReference>
<sequence length="377" mass="43223">MVNRPFWLKQITDSWEKAPIVWLTGVRRVGKTMLAQALPDTLFVNCDLPSASRELADPEVFFSNTDASHIVLDEVHQLPDPSRVLKIAADAFQNLRILATGSSTLSATAKFRDSLTGRKREVRLTPVLFSELENFGVRDIRARLLSGGLPQPLLAGVRDPMYYQEWMDSYFARDVQELFRVGKRREYLLLAELLLRQSGGLFEVTSLSRDTGLTRPTVLNYMEALETTHVIQILRPWSGGGTRELLRQPKVYGFDTGFVCHALGYETLHDSNLGLLWEHLVLDELRSQLPARDVCYWRDKSQREIDFVLPRGRGACDTVECKWNPDSFDPAHLRNFRGLYPEGENWVISPRVPRRYTRRYGDLSVHFATPSKWDLQT</sequence>
<organism evidence="3 4">
    <name type="scientific">Ereboglobus luteus</name>
    <dbReference type="NCBI Taxonomy" id="1796921"/>
    <lineage>
        <taxon>Bacteria</taxon>
        <taxon>Pseudomonadati</taxon>
        <taxon>Verrucomicrobiota</taxon>
        <taxon>Opitutia</taxon>
        <taxon>Opitutales</taxon>
        <taxon>Opitutaceae</taxon>
        <taxon>Ereboglobus</taxon>
    </lineage>
</organism>